<keyword evidence="1" id="KW-0812">Transmembrane</keyword>
<evidence type="ECO:0000313" key="2">
    <source>
        <dbReference type="EMBL" id="CAJ1954538.1"/>
    </source>
</evidence>
<keyword evidence="1" id="KW-1133">Transmembrane helix</keyword>
<reference evidence="2" key="1">
    <citation type="submission" date="2023-08" db="EMBL/GenBank/DDBJ databases">
        <authorList>
            <person name="Audoor S."/>
            <person name="Bilcke G."/>
        </authorList>
    </citation>
    <scope>NUCLEOTIDE SEQUENCE</scope>
</reference>
<evidence type="ECO:0000256" key="1">
    <source>
        <dbReference type="SAM" id="Phobius"/>
    </source>
</evidence>
<feature type="transmembrane region" description="Helical" evidence="1">
    <location>
        <begin position="33"/>
        <end position="55"/>
    </location>
</feature>
<dbReference type="AlphaFoldDB" id="A0AAD2FW47"/>
<dbReference type="InterPro" id="IPR011990">
    <property type="entry name" value="TPR-like_helical_dom_sf"/>
</dbReference>
<dbReference type="SUPFAM" id="SSF48452">
    <property type="entry name" value="TPR-like"/>
    <property type="match status" value="1"/>
</dbReference>
<keyword evidence="1" id="KW-0472">Membrane</keyword>
<accession>A0AAD2FW47</accession>
<dbReference type="Gene3D" id="1.25.40.10">
    <property type="entry name" value="Tetratricopeptide repeat domain"/>
    <property type="match status" value="1"/>
</dbReference>
<proteinExistence type="predicted"/>
<gene>
    <name evidence="2" type="ORF">CYCCA115_LOCUS15131</name>
</gene>
<evidence type="ECO:0000313" key="3">
    <source>
        <dbReference type="Proteomes" id="UP001295423"/>
    </source>
</evidence>
<protein>
    <submittedName>
        <fullName evidence="2">Uncharacterized protein</fullName>
    </submittedName>
</protein>
<sequence length="239" mass="27121">MHDPHNPQNEELPMNRSKYHLTRMIDTTLKIQIVVLLLSLILVDPVFGFTIGHHWSISVRHCTAPKCPLPFAFVLPMSPAQQQQQELDGEENLKALFERAVVLQRTGGTENLEEALKSYVRFIKAAKSTNQDPKMYAEVYVNMGAIYLKETPLKDRQMAMDCFLQAIQYRKVGTAYVNLALLTLQEGSQSRDAQVGMKALDGAKEFCEKALELNQDPRSVAMAQKLLQDIQKMNQQMGR</sequence>
<dbReference type="EMBL" id="CAKOGP040001869">
    <property type="protein sequence ID" value="CAJ1954538.1"/>
    <property type="molecule type" value="Genomic_DNA"/>
</dbReference>
<comment type="caution">
    <text evidence="2">The sequence shown here is derived from an EMBL/GenBank/DDBJ whole genome shotgun (WGS) entry which is preliminary data.</text>
</comment>
<name>A0AAD2FW47_9STRA</name>
<keyword evidence="3" id="KW-1185">Reference proteome</keyword>
<dbReference type="Proteomes" id="UP001295423">
    <property type="component" value="Unassembled WGS sequence"/>
</dbReference>
<organism evidence="2 3">
    <name type="scientific">Cylindrotheca closterium</name>
    <dbReference type="NCBI Taxonomy" id="2856"/>
    <lineage>
        <taxon>Eukaryota</taxon>
        <taxon>Sar</taxon>
        <taxon>Stramenopiles</taxon>
        <taxon>Ochrophyta</taxon>
        <taxon>Bacillariophyta</taxon>
        <taxon>Bacillariophyceae</taxon>
        <taxon>Bacillariophycidae</taxon>
        <taxon>Bacillariales</taxon>
        <taxon>Bacillariaceae</taxon>
        <taxon>Cylindrotheca</taxon>
    </lineage>
</organism>